<dbReference type="InterPro" id="IPR013123">
    <property type="entry name" value="SpoU_subst-bd"/>
</dbReference>
<evidence type="ECO:0000313" key="5">
    <source>
        <dbReference type="Proteomes" id="UP000695000"/>
    </source>
</evidence>
<proteinExistence type="inferred from homology"/>
<protein>
    <submittedName>
        <fullName evidence="6">rRNA methyltransferase 3, mitochondrial</fullName>
    </submittedName>
</protein>
<dbReference type="Pfam" id="PF00588">
    <property type="entry name" value="SpoU_methylase"/>
    <property type="match status" value="1"/>
</dbReference>
<dbReference type="Gene3D" id="3.40.1280.10">
    <property type="match status" value="1"/>
</dbReference>
<evidence type="ECO:0000259" key="4">
    <source>
        <dbReference type="SMART" id="SM00967"/>
    </source>
</evidence>
<dbReference type="GO" id="GO:0032259">
    <property type="term" value="P:methylation"/>
    <property type="evidence" value="ECO:0007669"/>
    <property type="project" value="UniProtKB-KW"/>
</dbReference>
<dbReference type="InterPro" id="IPR053888">
    <property type="entry name" value="MRM3-like_sub_bind"/>
</dbReference>
<reference evidence="6" key="1">
    <citation type="submission" date="2025-08" db="UniProtKB">
        <authorList>
            <consortium name="RefSeq"/>
        </authorList>
    </citation>
    <scope>IDENTIFICATION</scope>
    <source>
        <tissue evidence="6">Whole Larva</tissue>
    </source>
</reference>
<dbReference type="RefSeq" id="XP_017780682.1">
    <property type="nucleotide sequence ID" value="XM_017925193.1"/>
</dbReference>
<dbReference type="PANTHER" id="PTHR43191">
    <property type="entry name" value="RRNA METHYLTRANSFERASE 3"/>
    <property type="match status" value="1"/>
</dbReference>
<keyword evidence="2 6" id="KW-0489">Methyltransferase</keyword>
<dbReference type="InterPro" id="IPR029064">
    <property type="entry name" value="Ribosomal_eL30-like_sf"/>
</dbReference>
<organism evidence="5 6">
    <name type="scientific">Nicrophorus vespilloides</name>
    <name type="common">Boreal carrion beetle</name>
    <dbReference type="NCBI Taxonomy" id="110193"/>
    <lineage>
        <taxon>Eukaryota</taxon>
        <taxon>Metazoa</taxon>
        <taxon>Ecdysozoa</taxon>
        <taxon>Arthropoda</taxon>
        <taxon>Hexapoda</taxon>
        <taxon>Insecta</taxon>
        <taxon>Pterygota</taxon>
        <taxon>Neoptera</taxon>
        <taxon>Endopterygota</taxon>
        <taxon>Coleoptera</taxon>
        <taxon>Polyphaga</taxon>
        <taxon>Staphyliniformia</taxon>
        <taxon>Silphidae</taxon>
        <taxon>Nicrophorinae</taxon>
        <taxon>Nicrophorus</taxon>
    </lineage>
</organism>
<dbReference type="InterPro" id="IPR029028">
    <property type="entry name" value="Alpha/beta_knot_MTases"/>
</dbReference>
<dbReference type="SUPFAM" id="SSF75217">
    <property type="entry name" value="alpha/beta knot"/>
    <property type="match status" value="1"/>
</dbReference>
<feature type="domain" description="RNA 2-O ribose methyltransferase substrate binding" evidence="4">
    <location>
        <begin position="141"/>
        <end position="213"/>
    </location>
</feature>
<dbReference type="CDD" id="cd18106">
    <property type="entry name" value="SpoU-like_RNMTL1"/>
    <property type="match status" value="1"/>
</dbReference>
<sequence length="414" mass="46548">MSFLIKTGLQRLVSPQFNKLQVSNYARWAGRRPLRVLDSEEHPEFQPRNKQDEIRDGARMNFRKEVTTVDMDELEHHEMKSQKKKYAKPKKEVPSMDMLETIIDASGKVVYTKMANNDPRVGTLLTTLKSKKEKAKQDLILLEGKRLIREALETGSKLKYLIFTRPEELDYLKKHLPNSGAQIYKMPYREMQMWSTLTTSPGIMGVFKTPEVDKFEAKNTIPLTVICDNVREPGNLGAILRTSAALGCKRVFLTKGCVNLWDSKVTRTAAGSHFRLQIHSKQDFQQISGKLSDATVKVFIADNNVVTGDGHEDLMNLVKGIPIVPYYSSNFSQTNENVLIVGGETEGISQGAYSLAAKTNGIRLNIPLENGVESLNTGTAFGIISFEIKRQFNTTTQKADIGKELDVSLGLRYL</sequence>
<evidence type="ECO:0000256" key="3">
    <source>
        <dbReference type="ARBA" id="ARBA00022679"/>
    </source>
</evidence>
<evidence type="ECO:0000313" key="6">
    <source>
        <dbReference type="RefSeq" id="XP_017780682.1"/>
    </source>
</evidence>
<dbReference type="PANTHER" id="PTHR43191:SF2">
    <property type="entry name" value="RRNA METHYLTRANSFERASE 3, MITOCHONDRIAL"/>
    <property type="match status" value="1"/>
</dbReference>
<evidence type="ECO:0000256" key="2">
    <source>
        <dbReference type="ARBA" id="ARBA00022603"/>
    </source>
</evidence>
<name>A0ABM1N1I2_NICVS</name>
<dbReference type="Proteomes" id="UP000695000">
    <property type="component" value="Unplaced"/>
</dbReference>
<gene>
    <name evidence="6" type="primary">LOC108565634</name>
</gene>
<dbReference type="SUPFAM" id="SSF55315">
    <property type="entry name" value="L30e-like"/>
    <property type="match status" value="1"/>
</dbReference>
<evidence type="ECO:0000256" key="1">
    <source>
        <dbReference type="ARBA" id="ARBA00007228"/>
    </source>
</evidence>
<dbReference type="Pfam" id="PF22435">
    <property type="entry name" value="MRM3-like_sub_bind"/>
    <property type="match status" value="1"/>
</dbReference>
<accession>A0ABM1N1I2</accession>
<dbReference type="GO" id="GO:0008168">
    <property type="term" value="F:methyltransferase activity"/>
    <property type="evidence" value="ECO:0007669"/>
    <property type="project" value="UniProtKB-KW"/>
</dbReference>
<comment type="similarity">
    <text evidence="1">Belongs to the class IV-like SAM-binding methyltransferase superfamily. RNA methyltransferase TrmH family.</text>
</comment>
<dbReference type="InterPro" id="IPR051259">
    <property type="entry name" value="rRNA_Methyltransferase"/>
</dbReference>
<dbReference type="InterPro" id="IPR029026">
    <property type="entry name" value="tRNA_m1G_MTases_N"/>
</dbReference>
<keyword evidence="3" id="KW-0808">Transferase</keyword>
<keyword evidence="5" id="KW-1185">Reference proteome</keyword>
<dbReference type="SMART" id="SM00967">
    <property type="entry name" value="SpoU_sub_bind"/>
    <property type="match status" value="1"/>
</dbReference>
<dbReference type="Gene3D" id="3.30.1330.30">
    <property type="match status" value="1"/>
</dbReference>
<dbReference type="InterPro" id="IPR001537">
    <property type="entry name" value="SpoU_MeTrfase"/>
</dbReference>
<dbReference type="GeneID" id="108565634"/>